<keyword evidence="1 2" id="KW-0732">Signal</keyword>
<comment type="caution">
    <text evidence="3">The sequence shown here is derived from an EMBL/GenBank/DDBJ whole genome shotgun (WGS) entry which is preliminary data.</text>
</comment>
<dbReference type="GO" id="GO:0071944">
    <property type="term" value="C:cell periphery"/>
    <property type="evidence" value="ECO:0007669"/>
    <property type="project" value="TreeGrafter"/>
</dbReference>
<reference evidence="3" key="1">
    <citation type="submission" date="2022-08" db="EMBL/GenBank/DDBJ databases">
        <authorList>
            <person name="Marques A."/>
        </authorList>
    </citation>
    <scope>NUCLEOTIDE SEQUENCE</scope>
    <source>
        <strain evidence="3">RhyPub2mFocal</strain>
        <tissue evidence="3">Leaves</tissue>
    </source>
</reference>
<organism evidence="3 4">
    <name type="scientific">Rhynchospora pubera</name>
    <dbReference type="NCBI Taxonomy" id="906938"/>
    <lineage>
        <taxon>Eukaryota</taxon>
        <taxon>Viridiplantae</taxon>
        <taxon>Streptophyta</taxon>
        <taxon>Embryophyta</taxon>
        <taxon>Tracheophyta</taxon>
        <taxon>Spermatophyta</taxon>
        <taxon>Magnoliopsida</taxon>
        <taxon>Liliopsida</taxon>
        <taxon>Poales</taxon>
        <taxon>Cyperaceae</taxon>
        <taxon>Cyperoideae</taxon>
        <taxon>Rhynchosporeae</taxon>
        <taxon>Rhynchospora</taxon>
    </lineage>
</organism>
<protein>
    <submittedName>
        <fullName evidence="3">Pistil-specific extensin-like protein</fullName>
    </submittedName>
</protein>
<sequence>MKRQLLFLYAMIVLAGVVSSSSFELYDVTVEGLVYCRCNLTGYAYDPRVDGFPLSGIVASLKCDIGSYHTQVNATTDNSGYFQVSTKMVKKYIGHYCTVYMLSSPLSQCYVPSELKVTGTGSKLIYESEKSEPGSFYSAGLVLIGPTNSTSCNA</sequence>
<feature type="chain" id="PRO_5043417719" evidence="2">
    <location>
        <begin position="21"/>
        <end position="154"/>
    </location>
</feature>
<dbReference type="Proteomes" id="UP001140206">
    <property type="component" value="Chromosome 2"/>
</dbReference>
<gene>
    <name evidence="3" type="ORF">LUZ62_045151</name>
</gene>
<name>A0AAV8FQQ5_9POAL</name>
<feature type="signal peptide" evidence="2">
    <location>
        <begin position="1"/>
        <end position="20"/>
    </location>
</feature>
<dbReference type="PANTHER" id="PTHR33470">
    <property type="entry name" value="OS01G0164075 PROTEIN"/>
    <property type="match status" value="1"/>
</dbReference>
<dbReference type="PANTHER" id="PTHR33470:SF22">
    <property type="entry name" value="POLLEN OLE E 1 ALLERGEN AND EXTENSIN FAMILY PROTEIN"/>
    <property type="match status" value="1"/>
</dbReference>
<dbReference type="AlphaFoldDB" id="A0AAV8FQQ5"/>
<evidence type="ECO:0000313" key="4">
    <source>
        <dbReference type="Proteomes" id="UP001140206"/>
    </source>
</evidence>
<keyword evidence="4" id="KW-1185">Reference proteome</keyword>
<evidence type="ECO:0000313" key="3">
    <source>
        <dbReference type="EMBL" id="KAJ4793905.1"/>
    </source>
</evidence>
<accession>A0AAV8FQQ5</accession>
<dbReference type="EMBL" id="JAMFTS010000002">
    <property type="protein sequence ID" value="KAJ4793905.1"/>
    <property type="molecule type" value="Genomic_DNA"/>
</dbReference>
<evidence type="ECO:0000256" key="1">
    <source>
        <dbReference type="ARBA" id="ARBA00022729"/>
    </source>
</evidence>
<dbReference type="Pfam" id="PF01190">
    <property type="entry name" value="Pollen_Ole_e_1"/>
    <property type="match status" value="1"/>
</dbReference>
<evidence type="ECO:0000256" key="2">
    <source>
        <dbReference type="SAM" id="SignalP"/>
    </source>
</evidence>
<proteinExistence type="predicted"/>